<evidence type="ECO:0000313" key="2">
    <source>
        <dbReference type="EMBL" id="EOW81079.1"/>
    </source>
</evidence>
<proteinExistence type="predicted"/>
<dbReference type="EMBL" id="AJDQ01000012">
    <property type="protein sequence ID" value="EOI53646.1"/>
    <property type="molecule type" value="Genomic_DNA"/>
</dbReference>
<evidence type="ECO:0000313" key="4">
    <source>
        <dbReference type="Proteomes" id="UP000014160"/>
    </source>
</evidence>
<protein>
    <submittedName>
        <fullName evidence="1">Uncharacterized protein</fullName>
    </submittedName>
</protein>
<dbReference type="EMBL" id="ASWH01000001">
    <property type="protein sequence ID" value="EOW81079.1"/>
    <property type="molecule type" value="Genomic_DNA"/>
</dbReference>
<evidence type="ECO:0000313" key="1">
    <source>
        <dbReference type="EMBL" id="EOI53646.1"/>
    </source>
</evidence>
<reference evidence="2 4" key="2">
    <citation type="submission" date="2013-03" db="EMBL/GenBank/DDBJ databases">
        <title>The Genome Sequence of Enterococcus gilvus ATCC BAA-350 (PacBio/Illumina hybrid assembly).</title>
        <authorList>
            <consortium name="The Broad Institute Genomics Platform"/>
            <consortium name="The Broad Institute Genome Sequencing Center for Infectious Disease"/>
            <person name="Earl A."/>
            <person name="Russ C."/>
            <person name="Gilmore M."/>
            <person name="Surin D."/>
            <person name="Walker B."/>
            <person name="Young S."/>
            <person name="Zeng Q."/>
            <person name="Gargeya S."/>
            <person name="Fitzgerald M."/>
            <person name="Haas B."/>
            <person name="Abouelleil A."/>
            <person name="Allen A.W."/>
            <person name="Alvarado L."/>
            <person name="Arachchi H.M."/>
            <person name="Berlin A.M."/>
            <person name="Chapman S.B."/>
            <person name="Gainer-Dewar J."/>
            <person name="Goldberg J."/>
            <person name="Griggs A."/>
            <person name="Gujja S."/>
            <person name="Hansen M."/>
            <person name="Howarth C."/>
            <person name="Imamovic A."/>
            <person name="Ireland A."/>
            <person name="Larimer J."/>
            <person name="McCowan C."/>
            <person name="Murphy C."/>
            <person name="Pearson M."/>
            <person name="Poon T.W."/>
            <person name="Priest M."/>
            <person name="Roberts A."/>
            <person name="Saif S."/>
            <person name="Shea T."/>
            <person name="Sisk P."/>
            <person name="Sykes S."/>
            <person name="Wortman J."/>
            <person name="Nusbaum C."/>
            <person name="Birren B."/>
        </authorList>
    </citation>
    <scope>NUCLEOTIDE SEQUENCE [LARGE SCALE GENOMIC DNA]</scope>
    <source>
        <strain evidence="2 4">ATCC BAA-350</strain>
    </source>
</reference>
<gene>
    <name evidence="2" type="ORF">I592_00364</name>
    <name evidence="1" type="ORF">UKC_03598</name>
</gene>
<dbReference type="PATRIC" id="fig|1158614.3.peg.3577"/>
<comment type="caution">
    <text evidence="1">The sequence shown here is derived from an EMBL/GenBank/DDBJ whole genome shotgun (WGS) entry which is preliminary data.</text>
</comment>
<dbReference type="Proteomes" id="UP000014160">
    <property type="component" value="Unassembled WGS sequence"/>
</dbReference>
<keyword evidence="4" id="KW-1185">Reference proteome</keyword>
<dbReference type="HOGENOM" id="CLU_2408715_0_0_9"/>
<organism evidence="1 3">
    <name type="scientific">Enterococcus gilvus ATCC BAA-350</name>
    <dbReference type="NCBI Taxonomy" id="1158614"/>
    <lineage>
        <taxon>Bacteria</taxon>
        <taxon>Bacillati</taxon>
        <taxon>Bacillota</taxon>
        <taxon>Bacilli</taxon>
        <taxon>Lactobacillales</taxon>
        <taxon>Enterococcaceae</taxon>
        <taxon>Enterococcus</taxon>
    </lineage>
</organism>
<sequence>MDFNDSSTYRAEIKNSTTERIFVQGYDGSTPKRDVNVNTEISLGRQLSNLGKTFSDWEGAKLYLFYDSEGTLSLVVPDVDVGKEGQYMEYQQ</sequence>
<name>R2V7H8_9ENTE</name>
<reference evidence="1 3" key="1">
    <citation type="submission" date="2013-02" db="EMBL/GenBank/DDBJ databases">
        <title>The Genome Sequence of Enterococcus gilvus ATCC BAA-350.</title>
        <authorList>
            <consortium name="The Broad Institute Genome Sequencing Platform"/>
            <consortium name="The Broad Institute Genome Sequencing Center for Infectious Disease"/>
            <person name="Earl A.M."/>
            <person name="Gilmore M.S."/>
            <person name="Lebreton F."/>
            <person name="Walker B."/>
            <person name="Young S.K."/>
            <person name="Zeng Q."/>
            <person name="Gargeya S."/>
            <person name="Fitzgerald M."/>
            <person name="Haas B."/>
            <person name="Abouelleil A."/>
            <person name="Alvarado L."/>
            <person name="Arachchi H.M."/>
            <person name="Berlin A.M."/>
            <person name="Chapman S.B."/>
            <person name="Dewar J."/>
            <person name="Goldberg J."/>
            <person name="Griggs A."/>
            <person name="Gujja S."/>
            <person name="Hansen M."/>
            <person name="Howarth C."/>
            <person name="Imamovic A."/>
            <person name="Larimer J."/>
            <person name="McCowan C."/>
            <person name="Murphy C."/>
            <person name="Neiman D."/>
            <person name="Pearson M."/>
            <person name="Priest M."/>
            <person name="Roberts A."/>
            <person name="Saif S."/>
            <person name="Shea T."/>
            <person name="Sisk P."/>
            <person name="Sykes S."/>
            <person name="Wortman J."/>
            <person name="Nusbaum C."/>
            <person name="Birren B."/>
        </authorList>
    </citation>
    <scope>NUCLEOTIDE SEQUENCE [LARGE SCALE GENOMIC DNA]</scope>
    <source>
        <strain evidence="1 3">ATCC BAA-350</strain>
    </source>
</reference>
<dbReference type="Proteomes" id="UP000013750">
    <property type="component" value="Unassembled WGS sequence"/>
</dbReference>
<accession>R2V7H8</accession>
<dbReference type="RefSeq" id="WP_010781942.1">
    <property type="nucleotide sequence ID" value="NZ_ASWH01000001.1"/>
</dbReference>
<evidence type="ECO:0000313" key="3">
    <source>
        <dbReference type="Proteomes" id="UP000013750"/>
    </source>
</evidence>
<dbReference type="AlphaFoldDB" id="R2V7H8"/>